<feature type="compositionally biased region" description="Low complexity" evidence="1">
    <location>
        <begin position="242"/>
        <end position="262"/>
    </location>
</feature>
<dbReference type="Proteomes" id="UP000634229">
    <property type="component" value="Unassembled WGS sequence"/>
</dbReference>
<evidence type="ECO:0000313" key="2">
    <source>
        <dbReference type="EMBL" id="MBL1098666.1"/>
    </source>
</evidence>
<feature type="region of interest" description="Disordered" evidence="1">
    <location>
        <begin position="43"/>
        <end position="81"/>
    </location>
</feature>
<dbReference type="EMBL" id="JAERRF010000010">
    <property type="protein sequence ID" value="MBL1098666.1"/>
    <property type="molecule type" value="Genomic_DNA"/>
</dbReference>
<feature type="compositionally biased region" description="Low complexity" evidence="1">
    <location>
        <begin position="50"/>
        <end position="63"/>
    </location>
</feature>
<proteinExistence type="predicted"/>
<evidence type="ECO:0008006" key="4">
    <source>
        <dbReference type="Google" id="ProtNLM"/>
    </source>
</evidence>
<evidence type="ECO:0000313" key="3">
    <source>
        <dbReference type="Proteomes" id="UP000634229"/>
    </source>
</evidence>
<protein>
    <recommendedName>
        <fullName evidence="4">Lipoprotein</fullName>
    </recommendedName>
</protein>
<gene>
    <name evidence="2" type="ORF">JK363_18765</name>
</gene>
<accession>A0ABS1NFS7</accession>
<sequence length="262" mass="27413">MRFSPSERPAARRHPRARCARGVLSALVAVGVALGVAGCAPQAGPSDGGAAPTLSAPTSASPLWPDFTPSPGPKSGRPTPTYVRYLPVDKIRVPKAGVTALSAKTLLERDPNVPAIVQYSVMPCPGADCPMRKPVHRDLTGDGRDEKVVAVDLPRFDRTLLQVYWTSGRTVRPILIFWGPLGLNGDTYGRDLLVTATGDAGRYTTRFHWNGEVMAAVTPDGATGPPEGLAPDGMGPDAGLVPDTAPGPDTPTGTSTDTRTTS</sequence>
<dbReference type="RefSeq" id="WP_201876088.1">
    <property type="nucleotide sequence ID" value="NZ_JAERRF010000010.1"/>
</dbReference>
<comment type="caution">
    <text evidence="2">The sequence shown here is derived from an EMBL/GenBank/DDBJ whole genome shotgun (WGS) entry which is preliminary data.</text>
</comment>
<evidence type="ECO:0000256" key="1">
    <source>
        <dbReference type="SAM" id="MobiDB-lite"/>
    </source>
</evidence>
<keyword evidence="3" id="KW-1185">Reference proteome</keyword>
<reference evidence="2 3" key="1">
    <citation type="submission" date="2021-01" db="EMBL/GenBank/DDBJ databases">
        <title>WGS of actinomycetes isolated from Thailand.</title>
        <authorList>
            <person name="Thawai C."/>
        </authorList>
    </citation>
    <scope>NUCLEOTIDE SEQUENCE [LARGE SCALE GENOMIC DNA]</scope>
    <source>
        <strain evidence="2 3">CA1R205</strain>
    </source>
</reference>
<feature type="region of interest" description="Disordered" evidence="1">
    <location>
        <begin position="219"/>
        <end position="262"/>
    </location>
</feature>
<organism evidence="2 3">
    <name type="scientific">Streptomyces coffeae</name>
    <dbReference type="NCBI Taxonomy" id="621382"/>
    <lineage>
        <taxon>Bacteria</taxon>
        <taxon>Bacillati</taxon>
        <taxon>Actinomycetota</taxon>
        <taxon>Actinomycetes</taxon>
        <taxon>Kitasatosporales</taxon>
        <taxon>Streptomycetaceae</taxon>
        <taxon>Streptomyces</taxon>
    </lineage>
</organism>
<name>A0ABS1NFS7_9ACTN</name>